<dbReference type="STRING" id="477641.MODMU_5579"/>
<evidence type="ECO:0000313" key="2">
    <source>
        <dbReference type="Proteomes" id="UP000006461"/>
    </source>
</evidence>
<reference evidence="1 2" key="1">
    <citation type="journal article" date="2012" name="J. Bacteriol.">
        <title>Genome Sequence of Radiation-Resistant Modestobacter marinus Strain BC501, a Representative Actinobacterium That Thrives on Calcareous Stone Surfaces.</title>
        <authorList>
            <person name="Normand P."/>
            <person name="Gury J."/>
            <person name="Pujic P."/>
            <person name="Chouaia B."/>
            <person name="Crotti E."/>
            <person name="Brusetti L."/>
            <person name="Daffonchio D."/>
            <person name="Vacherie B."/>
            <person name="Barbe V."/>
            <person name="Medigue C."/>
            <person name="Calteau A."/>
            <person name="Ghodhbane-Gtari F."/>
            <person name="Essoussi I."/>
            <person name="Nouioui I."/>
            <person name="Abbassi-Ghozzi I."/>
            <person name="Gtari M."/>
        </authorList>
    </citation>
    <scope>NUCLEOTIDE SEQUENCE [LARGE SCALE GENOMIC DNA]</scope>
    <source>
        <strain evidence="2">BC 501</strain>
    </source>
</reference>
<keyword evidence="2" id="KW-1185">Reference proteome</keyword>
<proteinExistence type="predicted"/>
<dbReference type="EMBL" id="FO203431">
    <property type="protein sequence ID" value="CCH90946.1"/>
    <property type="molecule type" value="Genomic_DNA"/>
</dbReference>
<dbReference type="OrthoDB" id="3209715at2"/>
<dbReference type="HOGENOM" id="CLU_052626_5_0_11"/>
<dbReference type="KEGG" id="mmar:MODMU_5579"/>
<evidence type="ECO:0008006" key="3">
    <source>
        <dbReference type="Google" id="ProtNLM"/>
    </source>
</evidence>
<organism evidence="1 2">
    <name type="scientific">Modestobacter italicus (strain DSM 44449 / CECT 9708 / BC 501)</name>
    <dbReference type="NCBI Taxonomy" id="2732864"/>
    <lineage>
        <taxon>Bacteria</taxon>
        <taxon>Bacillati</taxon>
        <taxon>Actinomycetota</taxon>
        <taxon>Actinomycetes</taxon>
        <taxon>Geodermatophilales</taxon>
        <taxon>Geodermatophilaceae</taxon>
        <taxon>Modestobacter</taxon>
    </lineage>
</organism>
<dbReference type="eggNOG" id="COG5340">
    <property type="taxonomic scope" value="Bacteria"/>
</dbReference>
<sequence length="306" mass="33476">MPGALPCVSHRTALAERGVDRNRIRRALRTGRWLEPVPGVVVLHSGSLSRRERHLVALTWAGPAGRLSHTSALWLHRARVDEPRAAPRVAGVRGSYEEPEDAGLVEVSVPHGRHLKSAGFVVVHQSRRPLGDLTIAGLPVTGAARAAVDVAVSARRRQDVEHVVSDVLQKDLTDLSELAGETRALGRRATPWLRQTLTDALRGMRSVGEADLRRVVVAAGLPEPEWNATISTALGDFHLDAYWREQRVGAEADGTQFHLSAQDWQADLRRQNAVQGTGVRLMRFPVPRLRTDGLNCGRELCTALGL</sequence>
<protein>
    <recommendedName>
        <fullName evidence="3">AbiEi antitoxin C-terminal domain-containing protein</fullName>
    </recommendedName>
</protein>
<gene>
    <name evidence="1" type="ordered locus">MODMU_5579</name>
</gene>
<evidence type="ECO:0000313" key="1">
    <source>
        <dbReference type="EMBL" id="CCH90946.1"/>
    </source>
</evidence>
<dbReference type="Proteomes" id="UP000006461">
    <property type="component" value="Chromosome"/>
</dbReference>
<dbReference type="AlphaFoldDB" id="I4F5N3"/>
<name>I4F5N3_MODI5</name>
<accession>I4F5N3</accession>
<dbReference type="OMA" id="DAYWPEQ"/>